<dbReference type="OrthoDB" id="5152784at2759"/>
<gene>
    <name evidence="1" type="ORF">CSOL1703_00002666</name>
</gene>
<evidence type="ECO:0000313" key="2">
    <source>
        <dbReference type="Proteomes" id="UP000775872"/>
    </source>
</evidence>
<keyword evidence="2" id="KW-1185">Reference proteome</keyword>
<proteinExistence type="predicted"/>
<dbReference type="InterPro" id="IPR038213">
    <property type="entry name" value="IFI6/IFI27-like_sf"/>
</dbReference>
<accession>A0A9N9VXQ1</accession>
<dbReference type="Proteomes" id="UP000775872">
    <property type="component" value="Unassembled WGS sequence"/>
</dbReference>
<name>A0A9N9VXQ1_9HYPO</name>
<sequence length="177" mass="17395">MEVFKKKGGAWTEDKIRKTAVGVSEASKQAAKIVDGVDWQDVRAKVEGAASSAQESIEGAYHYTEDTFKENPKLFYTAAGVVVGAAAAPLVMPAVLGAAGFSGIGPVAGSMAAGLQSAGWAGGAGTAFSTAQSAAMGGYGVSGVTSVFTAAGAAAGGAAGAAADFVTARGKKEKSKP</sequence>
<reference evidence="1" key="1">
    <citation type="submission" date="2021-10" db="EMBL/GenBank/DDBJ databases">
        <authorList>
            <person name="Piombo E."/>
        </authorList>
    </citation>
    <scope>NUCLEOTIDE SEQUENCE</scope>
</reference>
<dbReference type="Gene3D" id="6.10.110.10">
    <property type="match status" value="1"/>
</dbReference>
<comment type="caution">
    <text evidence="1">The sequence shown here is derived from an EMBL/GenBank/DDBJ whole genome shotgun (WGS) entry which is preliminary data.</text>
</comment>
<dbReference type="EMBL" id="CABFOC020000002">
    <property type="protein sequence ID" value="CAH0036411.1"/>
    <property type="molecule type" value="Genomic_DNA"/>
</dbReference>
<evidence type="ECO:0000313" key="1">
    <source>
        <dbReference type="EMBL" id="CAH0036411.1"/>
    </source>
</evidence>
<organism evidence="1 2">
    <name type="scientific">Clonostachys solani</name>
    <dbReference type="NCBI Taxonomy" id="160281"/>
    <lineage>
        <taxon>Eukaryota</taxon>
        <taxon>Fungi</taxon>
        <taxon>Dikarya</taxon>
        <taxon>Ascomycota</taxon>
        <taxon>Pezizomycotina</taxon>
        <taxon>Sordariomycetes</taxon>
        <taxon>Hypocreomycetidae</taxon>
        <taxon>Hypocreales</taxon>
        <taxon>Bionectriaceae</taxon>
        <taxon>Clonostachys</taxon>
    </lineage>
</organism>
<dbReference type="AlphaFoldDB" id="A0A9N9VXQ1"/>
<protein>
    <submittedName>
        <fullName evidence="1">Uncharacterized protein</fullName>
    </submittedName>
</protein>